<evidence type="ECO:0000313" key="2">
    <source>
        <dbReference type="EMBL" id="EAU48467.1"/>
    </source>
</evidence>
<protein>
    <submittedName>
        <fullName evidence="2">Uncharacterized protein</fullName>
    </submittedName>
</protein>
<dbReference type="AlphaFoldDB" id="Q0FWT5"/>
<evidence type="ECO:0000256" key="1">
    <source>
        <dbReference type="SAM" id="MobiDB-lite"/>
    </source>
</evidence>
<sequence length="25" mass="2606">MPARPRSAAPSPRAPPSCMTPAPRC</sequence>
<reference evidence="2 3" key="1">
    <citation type="journal article" date="2010" name="J. Bacteriol.">
        <title>Genome sequences of Pelagibaca bermudensis HTCC2601T and Maritimibacter alkaliphilus HTCC2654T, the type strains of two marine Roseobacter genera.</title>
        <authorList>
            <person name="Thrash J.C."/>
            <person name="Cho J.C."/>
            <person name="Ferriera S."/>
            <person name="Johnson J."/>
            <person name="Vergin K.L."/>
            <person name="Giovannoni S.J."/>
        </authorList>
    </citation>
    <scope>NUCLEOTIDE SEQUENCE [LARGE SCALE GENOMIC DNA]</scope>
    <source>
        <strain evidence="3">DSM 26914 / JCM 13377 / KCTC 12554 / HTCC2601</strain>
    </source>
</reference>
<name>Q0FWT5_SALBH</name>
<proteinExistence type="predicted"/>
<dbReference type="HOGENOM" id="CLU_3419087_0_0_5"/>
<gene>
    <name evidence="2" type="ORF">R2601_02803</name>
</gene>
<evidence type="ECO:0000313" key="3">
    <source>
        <dbReference type="Proteomes" id="UP000006230"/>
    </source>
</evidence>
<accession>Q0FWT5</accession>
<comment type="caution">
    <text evidence="2">The sequence shown here is derived from an EMBL/GenBank/DDBJ whole genome shotgun (WGS) entry which is preliminary data.</text>
</comment>
<organism evidence="2 3">
    <name type="scientific">Salipiger bermudensis (strain DSM 26914 / JCM 13377 / KCTC 12554 / HTCC2601)</name>
    <name type="common">Pelagibaca bermudensis</name>
    <dbReference type="NCBI Taxonomy" id="314265"/>
    <lineage>
        <taxon>Bacteria</taxon>
        <taxon>Pseudomonadati</taxon>
        <taxon>Pseudomonadota</taxon>
        <taxon>Alphaproteobacteria</taxon>
        <taxon>Rhodobacterales</taxon>
        <taxon>Roseobacteraceae</taxon>
        <taxon>Salipiger</taxon>
    </lineage>
</organism>
<feature type="compositionally biased region" description="Low complexity" evidence="1">
    <location>
        <begin position="1"/>
        <end position="11"/>
    </location>
</feature>
<dbReference type="Proteomes" id="UP000006230">
    <property type="component" value="Unassembled WGS sequence"/>
</dbReference>
<dbReference type="EMBL" id="AATQ01000001">
    <property type="protein sequence ID" value="EAU48467.1"/>
    <property type="molecule type" value="Genomic_DNA"/>
</dbReference>
<keyword evidence="3" id="KW-1185">Reference proteome</keyword>
<feature type="region of interest" description="Disordered" evidence="1">
    <location>
        <begin position="1"/>
        <end position="25"/>
    </location>
</feature>